<dbReference type="EMBL" id="BLXT01004481">
    <property type="protein sequence ID" value="GFO13188.1"/>
    <property type="molecule type" value="Genomic_DNA"/>
</dbReference>
<proteinExistence type="predicted"/>
<feature type="compositionally biased region" description="Polar residues" evidence="1">
    <location>
        <begin position="52"/>
        <end position="61"/>
    </location>
</feature>
<accession>A0AAV4B245</accession>
<feature type="compositionally biased region" description="Basic residues" evidence="1">
    <location>
        <begin position="1"/>
        <end position="16"/>
    </location>
</feature>
<comment type="caution">
    <text evidence="2">The sequence shown here is derived from an EMBL/GenBank/DDBJ whole genome shotgun (WGS) entry which is preliminary data.</text>
</comment>
<reference evidence="2 3" key="1">
    <citation type="journal article" date="2021" name="Elife">
        <title>Chloroplast acquisition without the gene transfer in kleptoplastic sea slugs, Plakobranchus ocellatus.</title>
        <authorList>
            <person name="Maeda T."/>
            <person name="Takahashi S."/>
            <person name="Yoshida T."/>
            <person name="Shimamura S."/>
            <person name="Takaki Y."/>
            <person name="Nagai Y."/>
            <person name="Toyoda A."/>
            <person name="Suzuki Y."/>
            <person name="Arimoto A."/>
            <person name="Ishii H."/>
            <person name="Satoh N."/>
            <person name="Nishiyama T."/>
            <person name="Hasebe M."/>
            <person name="Maruyama T."/>
            <person name="Minagawa J."/>
            <person name="Obokata J."/>
            <person name="Shigenobu S."/>
        </authorList>
    </citation>
    <scope>NUCLEOTIDE SEQUENCE [LARGE SCALE GENOMIC DNA]</scope>
</reference>
<organism evidence="2 3">
    <name type="scientific">Plakobranchus ocellatus</name>
    <dbReference type="NCBI Taxonomy" id="259542"/>
    <lineage>
        <taxon>Eukaryota</taxon>
        <taxon>Metazoa</taxon>
        <taxon>Spiralia</taxon>
        <taxon>Lophotrochozoa</taxon>
        <taxon>Mollusca</taxon>
        <taxon>Gastropoda</taxon>
        <taxon>Heterobranchia</taxon>
        <taxon>Euthyneura</taxon>
        <taxon>Panpulmonata</taxon>
        <taxon>Sacoglossa</taxon>
        <taxon>Placobranchoidea</taxon>
        <taxon>Plakobranchidae</taxon>
        <taxon>Plakobranchus</taxon>
    </lineage>
</organism>
<evidence type="ECO:0000256" key="1">
    <source>
        <dbReference type="SAM" id="MobiDB-lite"/>
    </source>
</evidence>
<feature type="compositionally biased region" description="Basic and acidic residues" evidence="1">
    <location>
        <begin position="17"/>
        <end position="26"/>
    </location>
</feature>
<feature type="region of interest" description="Disordered" evidence="1">
    <location>
        <begin position="1"/>
        <end position="61"/>
    </location>
</feature>
<keyword evidence="3" id="KW-1185">Reference proteome</keyword>
<dbReference type="Proteomes" id="UP000735302">
    <property type="component" value="Unassembled WGS sequence"/>
</dbReference>
<evidence type="ECO:0000313" key="3">
    <source>
        <dbReference type="Proteomes" id="UP000735302"/>
    </source>
</evidence>
<evidence type="ECO:0000313" key="2">
    <source>
        <dbReference type="EMBL" id="GFO13188.1"/>
    </source>
</evidence>
<sequence>MKRILKGGKERRRERKKERSENEERKVPKKMRAEPSVMAEDRTVHWPDMAPQYQTNRGMGESEYNNTFAQQRSVSAPAYPKVKTAVMTLPLDPARFHKQRGSEYQFGNDERRYA</sequence>
<name>A0AAV4B245_9GAST</name>
<protein>
    <submittedName>
        <fullName evidence="2">Uncharacterized protein</fullName>
    </submittedName>
</protein>
<dbReference type="AlphaFoldDB" id="A0AAV4B245"/>
<gene>
    <name evidence="2" type="ORF">PoB_003969300</name>
</gene>